<feature type="transmembrane region" description="Helical" evidence="2">
    <location>
        <begin position="20"/>
        <end position="37"/>
    </location>
</feature>
<gene>
    <name evidence="3" type="ORF">RM590_06900</name>
</gene>
<proteinExistence type="predicted"/>
<evidence type="ECO:0000256" key="1">
    <source>
        <dbReference type="SAM" id="MobiDB-lite"/>
    </source>
</evidence>
<protein>
    <submittedName>
        <fullName evidence="3">Uncharacterized protein</fullName>
    </submittedName>
</protein>
<dbReference type="Proteomes" id="UP001183246">
    <property type="component" value="Unassembled WGS sequence"/>
</dbReference>
<keyword evidence="2" id="KW-0472">Membrane</keyword>
<comment type="caution">
    <text evidence="3">The sequence shown here is derived from an EMBL/GenBank/DDBJ whole genome shotgun (WGS) entry which is preliminary data.</text>
</comment>
<keyword evidence="4" id="KW-1185">Reference proteome</keyword>
<accession>A0ABU2MNW9</accession>
<keyword evidence="2" id="KW-0812">Transmembrane</keyword>
<evidence type="ECO:0000313" key="3">
    <source>
        <dbReference type="EMBL" id="MDT0342354.1"/>
    </source>
</evidence>
<sequence>MSDLLPLAEELNEYTVTPGVLGFIVFAVLGVGVWILLKSMSKHLGRIAVTETEERSAERAGQADAGRQPQRS</sequence>
<reference evidence="4" key="1">
    <citation type="submission" date="2023-07" db="EMBL/GenBank/DDBJ databases">
        <title>30 novel species of actinomycetes from the DSMZ collection.</title>
        <authorList>
            <person name="Nouioui I."/>
        </authorList>
    </citation>
    <scope>NUCLEOTIDE SEQUENCE [LARGE SCALE GENOMIC DNA]</scope>
    <source>
        <strain evidence="4">DSM 44938</strain>
    </source>
</reference>
<evidence type="ECO:0000256" key="2">
    <source>
        <dbReference type="SAM" id="Phobius"/>
    </source>
</evidence>
<dbReference type="EMBL" id="JAVREL010000003">
    <property type="protein sequence ID" value="MDT0342354.1"/>
    <property type="molecule type" value="Genomic_DNA"/>
</dbReference>
<feature type="region of interest" description="Disordered" evidence="1">
    <location>
        <begin position="51"/>
        <end position="72"/>
    </location>
</feature>
<organism evidence="3 4">
    <name type="scientific">Streptomyces litchfieldiae</name>
    <dbReference type="NCBI Taxonomy" id="3075543"/>
    <lineage>
        <taxon>Bacteria</taxon>
        <taxon>Bacillati</taxon>
        <taxon>Actinomycetota</taxon>
        <taxon>Actinomycetes</taxon>
        <taxon>Kitasatosporales</taxon>
        <taxon>Streptomycetaceae</taxon>
        <taxon>Streptomyces</taxon>
    </lineage>
</organism>
<dbReference type="RefSeq" id="WP_311703488.1">
    <property type="nucleotide sequence ID" value="NZ_JAVREL010000003.1"/>
</dbReference>
<evidence type="ECO:0000313" key="4">
    <source>
        <dbReference type="Proteomes" id="UP001183246"/>
    </source>
</evidence>
<keyword evidence="2" id="KW-1133">Transmembrane helix</keyword>
<name>A0ABU2MNW9_9ACTN</name>